<keyword evidence="2" id="KW-0378">Hydrolase</keyword>
<comment type="caution">
    <text evidence="2">The sequence shown here is derived from an EMBL/GenBank/DDBJ whole genome shotgun (WGS) entry which is preliminary data.</text>
</comment>
<dbReference type="InterPro" id="IPR012296">
    <property type="entry name" value="Nuclease_put_TT1808"/>
</dbReference>
<dbReference type="GO" id="GO:0004519">
    <property type="term" value="F:endonuclease activity"/>
    <property type="evidence" value="ECO:0007669"/>
    <property type="project" value="UniProtKB-KW"/>
</dbReference>
<dbReference type="Pfam" id="PF05685">
    <property type="entry name" value="Uma2"/>
    <property type="match status" value="1"/>
</dbReference>
<gene>
    <name evidence="2" type="ORF">HDA35_000960</name>
</gene>
<dbReference type="Gene3D" id="3.90.1570.10">
    <property type="entry name" value="tt1808, chain A"/>
    <property type="match status" value="1"/>
</dbReference>
<proteinExistence type="predicted"/>
<dbReference type="InterPro" id="IPR008538">
    <property type="entry name" value="Uma2"/>
</dbReference>
<feature type="domain" description="Putative restriction endonuclease" evidence="1">
    <location>
        <begin position="15"/>
        <end position="172"/>
    </location>
</feature>
<evidence type="ECO:0000259" key="1">
    <source>
        <dbReference type="Pfam" id="PF05685"/>
    </source>
</evidence>
<evidence type="ECO:0000313" key="2">
    <source>
        <dbReference type="EMBL" id="NYF55129.1"/>
    </source>
</evidence>
<dbReference type="Proteomes" id="UP000631553">
    <property type="component" value="Unassembled WGS sequence"/>
</dbReference>
<dbReference type="InterPro" id="IPR011335">
    <property type="entry name" value="Restrct_endonuc-II-like"/>
</dbReference>
<sequence length="182" mass="20577">MTAAVFDHEGPWTDEEYLALGETQQRVELFDGSLHVTPAPTPRHQNISGELRAVLRQPAREARLRVLGAVNVRLRPGRIPIPDLVITGEIDFDQVNIEAHDVRLVCEIISPSNAATDKVLKMHYYATAGIEWYLLVEQENATLHLYRRQGRHYVEQSVAKVGETLELTDPVRATIRPEELLP</sequence>
<keyword evidence="3" id="KW-1185">Reference proteome</keyword>
<reference evidence="2 3" key="1">
    <citation type="submission" date="2020-07" db="EMBL/GenBank/DDBJ databases">
        <title>Sequencing the genomes of 1000 actinobacteria strains.</title>
        <authorList>
            <person name="Klenk H.-P."/>
        </authorList>
    </citation>
    <scope>NUCLEOTIDE SEQUENCE [LARGE SCALE GENOMIC DNA]</scope>
    <source>
        <strain evidence="2 3">DSM 43814</strain>
    </source>
</reference>
<keyword evidence="2" id="KW-0540">Nuclease</keyword>
<dbReference type="EMBL" id="JACCCQ010000001">
    <property type="protein sequence ID" value="NYF55129.1"/>
    <property type="molecule type" value="Genomic_DNA"/>
</dbReference>
<dbReference type="RefSeq" id="WP_179801750.1">
    <property type="nucleotide sequence ID" value="NZ_JACCCQ010000001.1"/>
</dbReference>
<dbReference type="SUPFAM" id="SSF52980">
    <property type="entry name" value="Restriction endonuclease-like"/>
    <property type="match status" value="1"/>
</dbReference>
<keyword evidence="2" id="KW-0255">Endonuclease</keyword>
<dbReference type="CDD" id="cd06260">
    <property type="entry name" value="DUF820-like"/>
    <property type="match status" value="1"/>
</dbReference>
<protein>
    <submittedName>
        <fullName evidence="2">Uma2 family endonuclease</fullName>
    </submittedName>
</protein>
<name>A0ABX2RF40_9ACTN</name>
<dbReference type="PANTHER" id="PTHR35400">
    <property type="entry name" value="SLR1083 PROTEIN"/>
    <property type="match status" value="1"/>
</dbReference>
<accession>A0ABX2RF40</accession>
<dbReference type="PANTHER" id="PTHR35400:SF3">
    <property type="entry name" value="SLL1072 PROTEIN"/>
    <property type="match status" value="1"/>
</dbReference>
<organism evidence="2 3">
    <name type="scientific">Micromonospora purpureochromogenes</name>
    <dbReference type="NCBI Taxonomy" id="47872"/>
    <lineage>
        <taxon>Bacteria</taxon>
        <taxon>Bacillati</taxon>
        <taxon>Actinomycetota</taxon>
        <taxon>Actinomycetes</taxon>
        <taxon>Micromonosporales</taxon>
        <taxon>Micromonosporaceae</taxon>
        <taxon>Micromonospora</taxon>
    </lineage>
</organism>
<evidence type="ECO:0000313" key="3">
    <source>
        <dbReference type="Proteomes" id="UP000631553"/>
    </source>
</evidence>